<dbReference type="Gene3D" id="1.10.10.10">
    <property type="entry name" value="Winged helix-like DNA-binding domain superfamily/Winged helix DNA-binding domain"/>
    <property type="match status" value="1"/>
</dbReference>
<dbReference type="OrthoDB" id="7618373at2"/>
<dbReference type="Gene3D" id="1.20.120.530">
    <property type="entry name" value="GntR ligand-binding domain-like"/>
    <property type="match status" value="1"/>
</dbReference>
<dbReference type="GO" id="GO:0003677">
    <property type="term" value="F:DNA binding"/>
    <property type="evidence" value="ECO:0007669"/>
    <property type="project" value="UniProtKB-KW"/>
</dbReference>
<dbReference type="SUPFAM" id="SSF48008">
    <property type="entry name" value="GntR ligand-binding domain-like"/>
    <property type="match status" value="1"/>
</dbReference>
<dbReference type="Pfam" id="PF07729">
    <property type="entry name" value="FCD"/>
    <property type="match status" value="1"/>
</dbReference>
<evidence type="ECO:0000256" key="2">
    <source>
        <dbReference type="ARBA" id="ARBA00023125"/>
    </source>
</evidence>
<dbReference type="Pfam" id="PF00392">
    <property type="entry name" value="GntR"/>
    <property type="match status" value="1"/>
</dbReference>
<dbReference type="CDD" id="cd07377">
    <property type="entry name" value="WHTH_GntR"/>
    <property type="match status" value="1"/>
</dbReference>
<dbReference type="AlphaFoldDB" id="A0A4R5PKI5"/>
<reference evidence="5 6" key="1">
    <citation type="journal article" date="2013" name="Int. J. Syst. Evol. Microbiol.">
        <title>Hoeflea suaedae sp. nov., an endophytic bacterium isolated from the root of the halophyte Suaeda maritima.</title>
        <authorList>
            <person name="Chung E.J."/>
            <person name="Park J.A."/>
            <person name="Pramanik P."/>
            <person name="Bibi F."/>
            <person name="Jeon C.O."/>
            <person name="Chung Y.R."/>
        </authorList>
    </citation>
    <scope>NUCLEOTIDE SEQUENCE [LARGE SCALE GENOMIC DNA]</scope>
    <source>
        <strain evidence="5 6">YC6898</strain>
    </source>
</reference>
<dbReference type="InterPro" id="IPR000524">
    <property type="entry name" value="Tscrpt_reg_HTH_GntR"/>
</dbReference>
<keyword evidence="6" id="KW-1185">Reference proteome</keyword>
<dbReference type="PROSITE" id="PS50949">
    <property type="entry name" value="HTH_GNTR"/>
    <property type="match status" value="1"/>
</dbReference>
<dbReference type="RefSeq" id="WP_133284936.1">
    <property type="nucleotide sequence ID" value="NZ_SMSI01000002.1"/>
</dbReference>
<protein>
    <submittedName>
        <fullName evidence="5">GntR family transcriptional regulator</fullName>
    </submittedName>
</protein>
<organism evidence="5 6">
    <name type="scientific">Pseudohoeflea suaedae</name>
    <dbReference type="NCBI Taxonomy" id="877384"/>
    <lineage>
        <taxon>Bacteria</taxon>
        <taxon>Pseudomonadati</taxon>
        <taxon>Pseudomonadota</taxon>
        <taxon>Alphaproteobacteria</taxon>
        <taxon>Hyphomicrobiales</taxon>
        <taxon>Rhizobiaceae</taxon>
        <taxon>Pseudohoeflea</taxon>
    </lineage>
</organism>
<dbReference type="InterPro" id="IPR011711">
    <property type="entry name" value="GntR_C"/>
</dbReference>
<evidence type="ECO:0000313" key="6">
    <source>
        <dbReference type="Proteomes" id="UP000295131"/>
    </source>
</evidence>
<keyword evidence="1" id="KW-0805">Transcription regulation</keyword>
<keyword evidence="2" id="KW-0238">DNA-binding</keyword>
<proteinExistence type="predicted"/>
<dbReference type="PANTHER" id="PTHR43537:SF53">
    <property type="entry name" value="HTH-TYPE TRANSCRIPTIONAL REPRESSOR NANR"/>
    <property type="match status" value="1"/>
</dbReference>
<dbReference type="GO" id="GO:0003700">
    <property type="term" value="F:DNA-binding transcription factor activity"/>
    <property type="evidence" value="ECO:0007669"/>
    <property type="project" value="InterPro"/>
</dbReference>
<sequence>MTIAPADLRGSFSLPPGKALDICHQLEAAILQHRMQPGMKLAEDEVGELFGVSRTVARTALQALAHGGLVTIERNRGAFVSRPTIREAHEVFEARALIEPRIARMAARAMTPDHLKVLQGHVDAEHEVTAQGDMGMALAHSGAFHLSIADIADQAILTQILHTLVSRSSLIIALYWHRRDTGCESHSHHALLKAFSVRDENAAEEIMKSHMVDLHSGLDLRDRSESHRSLADVFAKP</sequence>
<keyword evidence="3" id="KW-0804">Transcription</keyword>
<feature type="domain" description="HTH gntR-type" evidence="4">
    <location>
        <begin position="16"/>
        <end position="83"/>
    </location>
</feature>
<dbReference type="SUPFAM" id="SSF46785">
    <property type="entry name" value="Winged helix' DNA-binding domain"/>
    <property type="match status" value="1"/>
</dbReference>
<dbReference type="SMART" id="SM00895">
    <property type="entry name" value="FCD"/>
    <property type="match status" value="1"/>
</dbReference>
<comment type="caution">
    <text evidence="5">The sequence shown here is derived from an EMBL/GenBank/DDBJ whole genome shotgun (WGS) entry which is preliminary data.</text>
</comment>
<dbReference type="InterPro" id="IPR008920">
    <property type="entry name" value="TF_FadR/GntR_C"/>
</dbReference>
<accession>A0A4R5PKI5</accession>
<evidence type="ECO:0000256" key="1">
    <source>
        <dbReference type="ARBA" id="ARBA00023015"/>
    </source>
</evidence>
<dbReference type="InterPro" id="IPR036390">
    <property type="entry name" value="WH_DNA-bd_sf"/>
</dbReference>
<evidence type="ECO:0000256" key="3">
    <source>
        <dbReference type="ARBA" id="ARBA00023163"/>
    </source>
</evidence>
<dbReference type="Proteomes" id="UP000295131">
    <property type="component" value="Unassembled WGS sequence"/>
</dbReference>
<dbReference type="SMART" id="SM00345">
    <property type="entry name" value="HTH_GNTR"/>
    <property type="match status" value="1"/>
</dbReference>
<gene>
    <name evidence="5" type="ORF">E2A64_13220</name>
</gene>
<dbReference type="EMBL" id="SMSI01000002">
    <property type="protein sequence ID" value="TDH36239.1"/>
    <property type="molecule type" value="Genomic_DNA"/>
</dbReference>
<dbReference type="PANTHER" id="PTHR43537">
    <property type="entry name" value="TRANSCRIPTIONAL REGULATOR, GNTR FAMILY"/>
    <property type="match status" value="1"/>
</dbReference>
<name>A0A4R5PKI5_9HYPH</name>
<evidence type="ECO:0000259" key="4">
    <source>
        <dbReference type="PROSITE" id="PS50949"/>
    </source>
</evidence>
<evidence type="ECO:0000313" key="5">
    <source>
        <dbReference type="EMBL" id="TDH36239.1"/>
    </source>
</evidence>
<dbReference type="InterPro" id="IPR036388">
    <property type="entry name" value="WH-like_DNA-bd_sf"/>
</dbReference>